<dbReference type="Pfam" id="PF07690">
    <property type="entry name" value="MFS_1"/>
    <property type="match status" value="2"/>
</dbReference>
<protein>
    <submittedName>
        <fullName evidence="5">Membrane transporter</fullName>
    </submittedName>
</protein>
<dbReference type="InterPro" id="IPR036259">
    <property type="entry name" value="MFS_trans_sf"/>
</dbReference>
<dbReference type="InterPro" id="IPR050327">
    <property type="entry name" value="Proton-linked_MCT"/>
</dbReference>
<name>A0A0T6B2U7_9SCAR</name>
<dbReference type="PANTHER" id="PTHR11360">
    <property type="entry name" value="MONOCARBOXYLATE TRANSPORTER"/>
    <property type="match status" value="1"/>
</dbReference>
<proteinExistence type="predicted"/>
<evidence type="ECO:0000313" key="5">
    <source>
        <dbReference type="EMBL" id="KRT81779.1"/>
    </source>
</evidence>
<feature type="transmembrane region" description="Helical" evidence="3">
    <location>
        <begin position="402"/>
        <end position="423"/>
    </location>
</feature>
<comment type="caution">
    <text evidence="5">The sequence shown here is derived from an EMBL/GenBank/DDBJ whole genome shotgun (WGS) entry which is preliminary data.</text>
</comment>
<feature type="transmembrane region" description="Helical" evidence="3">
    <location>
        <begin position="85"/>
        <end position="109"/>
    </location>
</feature>
<organism evidence="5 6">
    <name type="scientific">Oryctes borbonicus</name>
    <dbReference type="NCBI Taxonomy" id="1629725"/>
    <lineage>
        <taxon>Eukaryota</taxon>
        <taxon>Metazoa</taxon>
        <taxon>Ecdysozoa</taxon>
        <taxon>Arthropoda</taxon>
        <taxon>Hexapoda</taxon>
        <taxon>Insecta</taxon>
        <taxon>Pterygota</taxon>
        <taxon>Neoptera</taxon>
        <taxon>Endopterygota</taxon>
        <taxon>Coleoptera</taxon>
        <taxon>Polyphaga</taxon>
        <taxon>Scarabaeiformia</taxon>
        <taxon>Scarabaeidae</taxon>
        <taxon>Dynastinae</taxon>
        <taxon>Oryctes</taxon>
    </lineage>
</organism>
<feature type="transmembrane region" description="Helical" evidence="3">
    <location>
        <begin position="337"/>
        <end position="360"/>
    </location>
</feature>
<dbReference type="OrthoDB" id="410267at2759"/>
<evidence type="ECO:0000256" key="2">
    <source>
        <dbReference type="SAM" id="MobiDB-lite"/>
    </source>
</evidence>
<feature type="domain" description="Major facilitator superfamily (MFS) profile" evidence="4">
    <location>
        <begin position="1"/>
        <end position="139"/>
    </location>
</feature>
<feature type="transmembrane region" description="Helical" evidence="3">
    <location>
        <begin position="115"/>
        <end position="134"/>
    </location>
</feature>
<evidence type="ECO:0000313" key="6">
    <source>
        <dbReference type="Proteomes" id="UP000051574"/>
    </source>
</evidence>
<comment type="subcellular location">
    <subcellularLocation>
        <location evidence="1">Membrane</location>
        <topology evidence="1">Multi-pass membrane protein</topology>
    </subcellularLocation>
</comment>
<reference evidence="5 6" key="1">
    <citation type="submission" date="2015-09" db="EMBL/GenBank/DDBJ databases">
        <title>Draft genome of the scarab beetle Oryctes borbonicus.</title>
        <authorList>
            <person name="Meyer J.M."/>
            <person name="Markov G.V."/>
            <person name="Baskaran P."/>
            <person name="Herrmann M."/>
            <person name="Sommer R.J."/>
            <person name="Roedelsperger C."/>
        </authorList>
    </citation>
    <scope>NUCLEOTIDE SEQUENCE [LARGE SCALE GENOMIC DNA]</scope>
    <source>
        <strain evidence="5">OB123</strain>
        <tissue evidence="5">Whole animal</tissue>
    </source>
</reference>
<feature type="transmembrane region" description="Helical" evidence="3">
    <location>
        <begin position="51"/>
        <end position="73"/>
    </location>
</feature>
<dbReference type="EMBL" id="LJIG01016045">
    <property type="protein sequence ID" value="KRT81779.1"/>
    <property type="molecule type" value="Genomic_DNA"/>
</dbReference>
<keyword evidence="6" id="KW-1185">Reference proteome</keyword>
<evidence type="ECO:0000259" key="4">
    <source>
        <dbReference type="PROSITE" id="PS50850"/>
    </source>
</evidence>
<keyword evidence="3" id="KW-0812">Transmembrane</keyword>
<accession>A0A0T6B2U7</accession>
<dbReference type="InterPro" id="IPR011701">
    <property type="entry name" value="MFS"/>
</dbReference>
<feature type="transmembrane region" description="Helical" evidence="3">
    <location>
        <begin position="248"/>
        <end position="272"/>
    </location>
</feature>
<dbReference type="AlphaFoldDB" id="A0A0T6B2U7"/>
<feature type="transmembrane region" description="Helical" evidence="3">
    <location>
        <begin position="27"/>
        <end position="45"/>
    </location>
</feature>
<dbReference type="GO" id="GO:0016020">
    <property type="term" value="C:membrane"/>
    <property type="evidence" value="ECO:0007669"/>
    <property type="project" value="UniProtKB-SubCell"/>
</dbReference>
<gene>
    <name evidence="5" type="ORF">AMK59_5522</name>
</gene>
<dbReference type="GO" id="GO:0008028">
    <property type="term" value="F:monocarboxylic acid transmembrane transporter activity"/>
    <property type="evidence" value="ECO:0007669"/>
    <property type="project" value="TreeGrafter"/>
</dbReference>
<sequence>MNSSAAISMFCGIFNGPLLRHFGYRKVALVSACLTTFGVLLTARANSFLQYILTYGLITSYGMGMSISAYSIAVSSYFKEKRAKAMGYAMTISGIGPIIMPQIFSYLLWSYGATGTLTIVAGIATHTFFSGLLLQPVKWHMKEKVVEDCEEDKLLHEEPYYGSTSSRRRRHSEGVSEDKGNLLPKPTLPSEEIRTDNINEDLNGKLNGIYPDEDDKKPIIEEQKESLLKRIGKYLVDLFDLTLLKDPVYVNIMIGMSFAIFAEMNFSLLTPFIMQDYGLETQEIATFMSTVSIADICFRFIAPYVSEFFKQSSRPMFLWALVLLILSRSSLLCFEAYYALLACAFFLGIAKGFRTVYWSLVIPDYVPIERLAAAAGMQSTFNSIFMWVGGSFLGFIRDVLGSFKYCIIVINAVTFITIVMWIPELAYRKWRLRRENAVTRDVEDVK</sequence>
<feature type="transmembrane region" description="Helical" evidence="3">
    <location>
        <begin position="314"/>
        <end position="331"/>
    </location>
</feature>
<feature type="transmembrane region" description="Helical" evidence="3">
    <location>
        <begin position="372"/>
        <end position="396"/>
    </location>
</feature>
<dbReference type="PANTHER" id="PTHR11360:SF237">
    <property type="entry name" value="MONOCARBOXYLATE TRANSPORTER 12-B-LIKE PROTEIN"/>
    <property type="match status" value="1"/>
</dbReference>
<feature type="region of interest" description="Disordered" evidence="2">
    <location>
        <begin position="160"/>
        <end position="190"/>
    </location>
</feature>
<dbReference type="SUPFAM" id="SSF103473">
    <property type="entry name" value="MFS general substrate transporter"/>
    <property type="match status" value="1"/>
</dbReference>
<evidence type="ECO:0000256" key="3">
    <source>
        <dbReference type="SAM" id="Phobius"/>
    </source>
</evidence>
<dbReference type="Gene3D" id="1.20.1250.20">
    <property type="entry name" value="MFS general substrate transporter like domains"/>
    <property type="match status" value="1"/>
</dbReference>
<keyword evidence="3" id="KW-0472">Membrane</keyword>
<dbReference type="InterPro" id="IPR020846">
    <property type="entry name" value="MFS_dom"/>
</dbReference>
<keyword evidence="3" id="KW-1133">Transmembrane helix</keyword>
<evidence type="ECO:0000256" key="1">
    <source>
        <dbReference type="ARBA" id="ARBA00004141"/>
    </source>
</evidence>
<dbReference type="Proteomes" id="UP000051574">
    <property type="component" value="Unassembled WGS sequence"/>
</dbReference>
<dbReference type="PROSITE" id="PS50850">
    <property type="entry name" value="MFS"/>
    <property type="match status" value="1"/>
</dbReference>